<organism evidence="1 2">
    <name type="scientific">Boeremia exigua</name>
    <dbReference type="NCBI Taxonomy" id="749465"/>
    <lineage>
        <taxon>Eukaryota</taxon>
        <taxon>Fungi</taxon>
        <taxon>Dikarya</taxon>
        <taxon>Ascomycota</taxon>
        <taxon>Pezizomycotina</taxon>
        <taxon>Dothideomycetes</taxon>
        <taxon>Pleosporomycetidae</taxon>
        <taxon>Pleosporales</taxon>
        <taxon>Pleosporineae</taxon>
        <taxon>Didymellaceae</taxon>
        <taxon>Boeremia</taxon>
    </lineage>
</organism>
<dbReference type="EMBL" id="JAPHNI010001656">
    <property type="protein sequence ID" value="KAJ8105097.1"/>
    <property type="molecule type" value="Genomic_DNA"/>
</dbReference>
<dbReference type="Proteomes" id="UP001153331">
    <property type="component" value="Unassembled WGS sequence"/>
</dbReference>
<proteinExistence type="predicted"/>
<reference evidence="1" key="1">
    <citation type="submission" date="2022-11" db="EMBL/GenBank/DDBJ databases">
        <title>Genome Sequence of Boeremia exigua.</title>
        <authorList>
            <person name="Buettner E."/>
        </authorList>
    </citation>
    <scope>NUCLEOTIDE SEQUENCE</scope>
    <source>
        <strain evidence="1">CU02</strain>
    </source>
</reference>
<comment type="caution">
    <text evidence="1">The sequence shown here is derived from an EMBL/GenBank/DDBJ whole genome shotgun (WGS) entry which is preliminary data.</text>
</comment>
<name>A0ACC2HPU8_9PLEO</name>
<evidence type="ECO:0000313" key="2">
    <source>
        <dbReference type="Proteomes" id="UP001153331"/>
    </source>
</evidence>
<accession>A0ACC2HPU8</accession>
<keyword evidence="2" id="KW-1185">Reference proteome</keyword>
<gene>
    <name evidence="1" type="ORF">OPT61_g10384</name>
</gene>
<sequence length="130" mass="12377">MEVSGVAAGRDRGGEGAGQAGRGQGCRGQGHGGDCGSAGRRGRVAGRRAAARLCVDLGARGSAGRPSRSSSSCLVAVSPGPASAWRRSGSSPSSAGASSGGAATSEPGGEAAALASCTATQISMRFDPSA</sequence>
<protein>
    <submittedName>
        <fullName evidence="1">Uncharacterized protein</fullName>
    </submittedName>
</protein>
<evidence type="ECO:0000313" key="1">
    <source>
        <dbReference type="EMBL" id="KAJ8105097.1"/>
    </source>
</evidence>